<dbReference type="AlphaFoldDB" id="A0AAP5ICV1"/>
<keyword evidence="4" id="KW-1185">Reference proteome</keyword>
<dbReference type="PROSITE" id="PS50206">
    <property type="entry name" value="RHODANESE_3"/>
    <property type="match status" value="1"/>
</dbReference>
<dbReference type="SMART" id="SM00450">
    <property type="entry name" value="RHOD"/>
    <property type="match status" value="1"/>
</dbReference>
<dbReference type="InterPro" id="IPR001763">
    <property type="entry name" value="Rhodanese-like_dom"/>
</dbReference>
<feature type="domain" description="Rhodanese" evidence="2">
    <location>
        <begin position="19"/>
        <end position="135"/>
    </location>
</feature>
<dbReference type="GO" id="GO:0043828">
    <property type="term" value="F:tRNA 2-selenouridine synthase activity"/>
    <property type="evidence" value="ECO:0007669"/>
    <property type="project" value="InterPro"/>
</dbReference>
<dbReference type="Pfam" id="PF00581">
    <property type="entry name" value="Rhodanese"/>
    <property type="match status" value="1"/>
</dbReference>
<evidence type="ECO:0000256" key="1">
    <source>
        <dbReference type="ARBA" id="ARBA00023266"/>
    </source>
</evidence>
<dbReference type="NCBIfam" id="NF008750">
    <property type="entry name" value="PRK11784.1-2"/>
    <property type="match status" value="1"/>
</dbReference>
<sequence length="356" mass="40902">MPPLPTYTQQPWTETYSEIIDVRSPSEFAEDHILGAINLPVLNDTERAEVGTIYKQISPFNARKIGAALVAKNISEHLTQHFATKEKNYHPLVYCWRGGQRSNSLALILTQIGWRVTLLEGGYKTYRAYVRNQIEQLPQKFTFRVLCGLTGSGKTLILHQMRRCSVQVLDLENMANHRGSLLGEEWEDKLSPQPSQKCFESLLVQQLQSFNPSQPVWVESESPKIGQIYLPQSLWKQMKQASCTEIQLPISARVQFLLQEYSHLIDYPNILKEKLGNLKSLCGRQKLNQWYQLIDGGKWEFLVEDMLQSHYDPTYRKSITRDFRKVEQVLSMPDLSDSSIMALLDSLLPNCSLLRA</sequence>
<dbReference type="NCBIfam" id="NF008752">
    <property type="entry name" value="PRK11784.1-4"/>
    <property type="match status" value="1"/>
</dbReference>
<dbReference type="EMBL" id="JAALHA020000020">
    <property type="protein sequence ID" value="MDR9898874.1"/>
    <property type="molecule type" value="Genomic_DNA"/>
</dbReference>
<reference evidence="4" key="1">
    <citation type="journal article" date="2021" name="Science">
        <title>Hunting the eagle killer: A cyanobacterial neurotoxin causes vacuolar myelinopathy.</title>
        <authorList>
            <person name="Breinlinger S."/>
            <person name="Phillips T.J."/>
            <person name="Haram B.N."/>
            <person name="Mares J."/>
            <person name="Martinez Yerena J.A."/>
            <person name="Hrouzek P."/>
            <person name="Sobotka R."/>
            <person name="Henderson W.M."/>
            <person name="Schmieder P."/>
            <person name="Williams S.M."/>
            <person name="Lauderdale J.D."/>
            <person name="Wilde H.D."/>
            <person name="Gerrin W."/>
            <person name="Kust A."/>
            <person name="Washington J.W."/>
            <person name="Wagner C."/>
            <person name="Geier B."/>
            <person name="Liebeke M."/>
            <person name="Enke H."/>
            <person name="Niedermeyer T.H.J."/>
            <person name="Wilde S.B."/>
        </authorList>
    </citation>
    <scope>NUCLEOTIDE SEQUENCE [LARGE SCALE GENOMIC DNA]</scope>
    <source>
        <strain evidence="4">Thurmond2011</strain>
    </source>
</reference>
<dbReference type="EC" id="2.5.1.-" evidence="3"/>
<dbReference type="InterPro" id="IPR036873">
    <property type="entry name" value="Rhodanese-like_dom_sf"/>
</dbReference>
<dbReference type="RefSeq" id="WP_208353613.1">
    <property type="nucleotide sequence ID" value="NZ_JAALHA020000020.1"/>
</dbReference>
<dbReference type="SUPFAM" id="SSF52821">
    <property type="entry name" value="Rhodanese/Cell cycle control phosphatase"/>
    <property type="match status" value="1"/>
</dbReference>
<evidence type="ECO:0000313" key="3">
    <source>
        <dbReference type="EMBL" id="MDR9898874.1"/>
    </source>
</evidence>
<dbReference type="Gene3D" id="3.40.250.10">
    <property type="entry name" value="Rhodanese-like domain"/>
    <property type="match status" value="1"/>
</dbReference>
<evidence type="ECO:0000313" key="4">
    <source>
        <dbReference type="Proteomes" id="UP000667802"/>
    </source>
</evidence>
<accession>A0AAP5ICV1</accession>
<evidence type="ECO:0000259" key="2">
    <source>
        <dbReference type="PROSITE" id="PS50206"/>
    </source>
</evidence>
<dbReference type="Pfam" id="PF26341">
    <property type="entry name" value="AAA_SelU"/>
    <property type="match status" value="1"/>
</dbReference>
<dbReference type="PANTHER" id="PTHR30401:SF0">
    <property type="entry name" value="TRNA 2-SELENOURIDINE SYNTHASE"/>
    <property type="match status" value="1"/>
</dbReference>
<keyword evidence="1" id="KW-0711">Selenium</keyword>
<proteinExistence type="predicted"/>
<dbReference type="GO" id="GO:0002098">
    <property type="term" value="P:tRNA wobble uridine modification"/>
    <property type="evidence" value="ECO:0007669"/>
    <property type="project" value="InterPro"/>
</dbReference>
<dbReference type="PANTHER" id="PTHR30401">
    <property type="entry name" value="TRNA 2-SELENOURIDINE SYNTHASE"/>
    <property type="match status" value="1"/>
</dbReference>
<name>A0AAP5ICV1_9CYAN</name>
<dbReference type="InterPro" id="IPR017582">
    <property type="entry name" value="SelU"/>
</dbReference>
<comment type="caution">
    <text evidence="3">The sequence shown here is derived from an EMBL/GenBank/DDBJ whole genome shotgun (WGS) entry which is preliminary data.</text>
</comment>
<protein>
    <submittedName>
        <fullName evidence="3">tRNA 2-selenouridine(34) synthase MnmH</fullName>
        <ecNumber evidence="3">2.5.1.-</ecNumber>
    </submittedName>
</protein>
<dbReference type="Proteomes" id="UP000667802">
    <property type="component" value="Unassembled WGS sequence"/>
</dbReference>
<dbReference type="NCBIfam" id="TIGR03167">
    <property type="entry name" value="tRNA_sel_U_synt"/>
    <property type="match status" value="1"/>
</dbReference>
<gene>
    <name evidence="3" type="primary">mnmH</name>
    <name evidence="3" type="ORF">G7B40_030595</name>
</gene>
<organism evidence="3 4">
    <name type="scientific">Aetokthonos hydrillicola Thurmond2011</name>
    <dbReference type="NCBI Taxonomy" id="2712845"/>
    <lineage>
        <taxon>Bacteria</taxon>
        <taxon>Bacillati</taxon>
        <taxon>Cyanobacteriota</taxon>
        <taxon>Cyanophyceae</taxon>
        <taxon>Nostocales</taxon>
        <taxon>Hapalosiphonaceae</taxon>
        <taxon>Aetokthonos</taxon>
    </lineage>
</organism>
<dbReference type="CDD" id="cd01520">
    <property type="entry name" value="RHOD_YbbB"/>
    <property type="match status" value="1"/>
</dbReference>
<dbReference type="InterPro" id="IPR058840">
    <property type="entry name" value="AAA_SelU"/>
</dbReference>
<keyword evidence="3" id="KW-0808">Transferase</keyword>